<evidence type="ECO:0000313" key="3">
    <source>
        <dbReference type="Proteomes" id="UP000239872"/>
    </source>
</evidence>
<sequence length="142" mass="15611">MKKLLLICSAIPLLFIAACGDSAQKDTYVFPAPGAVIDSAEMPVTTDALNDFTFYVVIRADSDVAKGIYDVTATHGVNTAEGKFTMPKGAEKFKPAIRKGTNSETFIIGFYAPKDTTFYDYFEVTGQKLNIGMKYLKSYTFE</sequence>
<name>A0A2S7SZA3_9BACT</name>
<feature type="chain" id="PRO_5015400186" evidence="1">
    <location>
        <begin position="24"/>
        <end position="142"/>
    </location>
</feature>
<accession>A0A2S7SZA3</accession>
<gene>
    <name evidence="2" type="ORF">CJD36_008615</name>
</gene>
<reference evidence="2 3" key="1">
    <citation type="submission" date="2018-01" db="EMBL/GenBank/DDBJ databases">
        <title>A novel member of the phylum Bacteroidetes isolated from glacier ice.</title>
        <authorList>
            <person name="Liu Q."/>
            <person name="Xin Y.-H."/>
        </authorList>
    </citation>
    <scope>NUCLEOTIDE SEQUENCE [LARGE SCALE GENOMIC DNA]</scope>
    <source>
        <strain evidence="2 3">RB1R16</strain>
    </source>
</reference>
<dbReference type="PROSITE" id="PS51257">
    <property type="entry name" value="PROKAR_LIPOPROTEIN"/>
    <property type="match status" value="1"/>
</dbReference>
<protein>
    <submittedName>
        <fullName evidence="2">Uncharacterized protein</fullName>
    </submittedName>
</protein>
<comment type="caution">
    <text evidence="2">The sequence shown here is derived from an EMBL/GenBank/DDBJ whole genome shotgun (WGS) entry which is preliminary data.</text>
</comment>
<dbReference type="OrthoDB" id="9920465at2"/>
<dbReference type="EMBL" id="PPSL01000002">
    <property type="protein sequence ID" value="PQJ11846.1"/>
    <property type="molecule type" value="Genomic_DNA"/>
</dbReference>
<keyword evidence="3" id="KW-1185">Reference proteome</keyword>
<keyword evidence="1" id="KW-0732">Signal</keyword>
<organism evidence="2 3">
    <name type="scientific">Flavipsychrobacter stenotrophus</name>
    <dbReference type="NCBI Taxonomy" id="2077091"/>
    <lineage>
        <taxon>Bacteria</taxon>
        <taxon>Pseudomonadati</taxon>
        <taxon>Bacteroidota</taxon>
        <taxon>Chitinophagia</taxon>
        <taxon>Chitinophagales</taxon>
        <taxon>Chitinophagaceae</taxon>
        <taxon>Flavipsychrobacter</taxon>
    </lineage>
</organism>
<dbReference type="RefSeq" id="WP_105038726.1">
    <property type="nucleotide sequence ID" value="NZ_PPSL01000002.1"/>
</dbReference>
<proteinExistence type="predicted"/>
<dbReference type="Proteomes" id="UP000239872">
    <property type="component" value="Unassembled WGS sequence"/>
</dbReference>
<dbReference type="AlphaFoldDB" id="A0A2S7SZA3"/>
<feature type="signal peptide" evidence="1">
    <location>
        <begin position="1"/>
        <end position="23"/>
    </location>
</feature>
<evidence type="ECO:0000313" key="2">
    <source>
        <dbReference type="EMBL" id="PQJ11846.1"/>
    </source>
</evidence>
<evidence type="ECO:0000256" key="1">
    <source>
        <dbReference type="SAM" id="SignalP"/>
    </source>
</evidence>